<sequence>MISAPEMEGASTSADEANIHPYMADSAAKLLCDVQLGDFQPPLADPSTSMGFMPAVKQVLILKSLFPLLHGIEAYFQANGVITDNFRGYIADLCSILPLYVPRHFMGWSPWVSNLAFDLPPNF</sequence>
<dbReference type="Proteomes" id="UP000054477">
    <property type="component" value="Unassembled WGS sequence"/>
</dbReference>
<organism evidence="1 2">
    <name type="scientific">Laccaria amethystina LaAM-08-1</name>
    <dbReference type="NCBI Taxonomy" id="1095629"/>
    <lineage>
        <taxon>Eukaryota</taxon>
        <taxon>Fungi</taxon>
        <taxon>Dikarya</taxon>
        <taxon>Basidiomycota</taxon>
        <taxon>Agaricomycotina</taxon>
        <taxon>Agaricomycetes</taxon>
        <taxon>Agaricomycetidae</taxon>
        <taxon>Agaricales</taxon>
        <taxon>Agaricineae</taxon>
        <taxon>Hydnangiaceae</taxon>
        <taxon>Laccaria</taxon>
    </lineage>
</organism>
<proteinExistence type="predicted"/>
<evidence type="ECO:0000313" key="2">
    <source>
        <dbReference type="Proteomes" id="UP000054477"/>
    </source>
</evidence>
<reference evidence="2" key="2">
    <citation type="submission" date="2015-01" db="EMBL/GenBank/DDBJ databases">
        <title>Evolutionary Origins and Diversification of the Mycorrhizal Mutualists.</title>
        <authorList>
            <consortium name="DOE Joint Genome Institute"/>
            <consortium name="Mycorrhizal Genomics Consortium"/>
            <person name="Kohler A."/>
            <person name="Kuo A."/>
            <person name="Nagy L.G."/>
            <person name="Floudas D."/>
            <person name="Copeland A."/>
            <person name="Barry K.W."/>
            <person name="Cichocki N."/>
            <person name="Veneault-Fourrey C."/>
            <person name="LaButti K."/>
            <person name="Lindquist E.A."/>
            <person name="Lipzen A."/>
            <person name="Lundell T."/>
            <person name="Morin E."/>
            <person name="Murat C."/>
            <person name="Riley R."/>
            <person name="Ohm R."/>
            <person name="Sun H."/>
            <person name="Tunlid A."/>
            <person name="Henrissat B."/>
            <person name="Grigoriev I.V."/>
            <person name="Hibbett D.S."/>
            <person name="Martin F."/>
        </authorList>
    </citation>
    <scope>NUCLEOTIDE SEQUENCE [LARGE SCALE GENOMIC DNA]</scope>
    <source>
        <strain evidence="2">LaAM-08-1</strain>
    </source>
</reference>
<dbReference type="EMBL" id="KN838561">
    <property type="protein sequence ID" value="KIK05251.1"/>
    <property type="molecule type" value="Genomic_DNA"/>
</dbReference>
<evidence type="ECO:0000313" key="1">
    <source>
        <dbReference type="EMBL" id="KIK05251.1"/>
    </source>
</evidence>
<gene>
    <name evidence="1" type="ORF">K443DRAFT_3930</name>
</gene>
<protein>
    <submittedName>
        <fullName evidence="1">Uncharacterized protein</fullName>
    </submittedName>
</protein>
<dbReference type="HOGENOM" id="CLU_2015643_0_0_1"/>
<reference evidence="1 2" key="1">
    <citation type="submission" date="2014-04" db="EMBL/GenBank/DDBJ databases">
        <authorList>
            <consortium name="DOE Joint Genome Institute"/>
            <person name="Kuo A."/>
            <person name="Kohler A."/>
            <person name="Nagy L.G."/>
            <person name="Floudas D."/>
            <person name="Copeland A."/>
            <person name="Barry K.W."/>
            <person name="Cichocki N."/>
            <person name="Veneault-Fourrey C."/>
            <person name="LaButti K."/>
            <person name="Lindquist E.A."/>
            <person name="Lipzen A."/>
            <person name="Lundell T."/>
            <person name="Morin E."/>
            <person name="Murat C."/>
            <person name="Sun H."/>
            <person name="Tunlid A."/>
            <person name="Henrissat B."/>
            <person name="Grigoriev I.V."/>
            <person name="Hibbett D.S."/>
            <person name="Martin F."/>
            <person name="Nordberg H.P."/>
            <person name="Cantor M.N."/>
            <person name="Hua S.X."/>
        </authorList>
    </citation>
    <scope>NUCLEOTIDE SEQUENCE [LARGE SCALE GENOMIC DNA]</scope>
    <source>
        <strain evidence="1 2">LaAM-08-1</strain>
    </source>
</reference>
<keyword evidence="2" id="KW-1185">Reference proteome</keyword>
<dbReference type="AlphaFoldDB" id="A0A0C9XJM8"/>
<accession>A0A0C9XJM8</accession>
<name>A0A0C9XJM8_9AGAR</name>